<protein>
    <submittedName>
        <fullName evidence="1">Uncharacterized protein</fullName>
    </submittedName>
</protein>
<keyword evidence="2" id="KW-1185">Reference proteome</keyword>
<comment type="caution">
    <text evidence="1">The sequence shown here is derived from an EMBL/GenBank/DDBJ whole genome shotgun (WGS) entry which is preliminary data.</text>
</comment>
<reference evidence="1 2" key="1">
    <citation type="journal article" date="2021" name="Int. J. Syst. Evol. Microbiol.">
        <title>Amazonocrinis nigriterrae gen. nov., sp. nov., Atlanticothrix silvestris gen. nov., sp. nov. and Dendronalium phyllosphericum gen. nov., sp. nov., nostocacean cyanobacteria from Brazilian environments.</title>
        <authorList>
            <person name="Alvarenga D.O."/>
            <person name="Andreote A.P.D."/>
            <person name="Branco L.H.Z."/>
            <person name="Delbaje E."/>
            <person name="Cruz R.B."/>
            <person name="Varani A.M."/>
            <person name="Fiore M.F."/>
        </authorList>
    </citation>
    <scope>NUCLEOTIDE SEQUENCE [LARGE SCALE GENOMIC DNA]</scope>
    <source>
        <strain evidence="1 2">CENA357</strain>
    </source>
</reference>
<evidence type="ECO:0000313" key="1">
    <source>
        <dbReference type="EMBL" id="MBH8551651.1"/>
    </source>
</evidence>
<evidence type="ECO:0000313" key="2">
    <source>
        <dbReference type="Proteomes" id="UP000599391"/>
    </source>
</evidence>
<organism evidence="1 2">
    <name type="scientific">Atlanticothrix silvestris CENA357</name>
    <dbReference type="NCBI Taxonomy" id="1725252"/>
    <lineage>
        <taxon>Bacteria</taxon>
        <taxon>Bacillati</taxon>
        <taxon>Cyanobacteriota</taxon>
        <taxon>Cyanophyceae</taxon>
        <taxon>Nostocales</taxon>
        <taxon>Nodulariaceae</taxon>
        <taxon>Atlanticothrix</taxon>
        <taxon>Atlanticothrix silvestris</taxon>
    </lineage>
</organism>
<accession>A0A8J7KZQ3</accession>
<dbReference type="RefSeq" id="WP_214437971.1">
    <property type="nucleotide sequence ID" value="NZ_JAECZB010000005.1"/>
</dbReference>
<gene>
    <name evidence="1" type="ORF">I8751_04530</name>
</gene>
<sequence length="56" mass="6307">MTQVYLSDIKSSQNACYVEPFLHPVLSVSNLCKYDNPETGVFLIHYSEIGEAAREV</sequence>
<name>A0A8J7KZQ3_9CYAN</name>
<dbReference type="Proteomes" id="UP000599391">
    <property type="component" value="Unassembled WGS sequence"/>
</dbReference>
<dbReference type="AlphaFoldDB" id="A0A8J7KZQ3"/>
<proteinExistence type="predicted"/>
<dbReference type="EMBL" id="JAECZB010000005">
    <property type="protein sequence ID" value="MBH8551651.1"/>
    <property type="molecule type" value="Genomic_DNA"/>
</dbReference>